<feature type="domain" description="SLH" evidence="3">
    <location>
        <begin position="25"/>
        <end position="86"/>
    </location>
</feature>
<evidence type="ECO:0000256" key="2">
    <source>
        <dbReference type="SAM" id="SignalP"/>
    </source>
</evidence>
<dbReference type="InterPro" id="IPR051465">
    <property type="entry name" value="Cell_Envelope_Struct_Comp"/>
</dbReference>
<evidence type="ECO:0000313" key="5">
    <source>
        <dbReference type="Proteomes" id="UP000679992"/>
    </source>
</evidence>
<dbReference type="Pfam" id="PF00395">
    <property type="entry name" value="SLH"/>
    <property type="match status" value="3"/>
</dbReference>
<name>A0ABQ4M5W6_9BACL</name>
<dbReference type="PANTHER" id="PTHR43308">
    <property type="entry name" value="OUTER MEMBRANE PROTEIN ALPHA-RELATED"/>
    <property type="match status" value="1"/>
</dbReference>
<evidence type="ECO:0000256" key="1">
    <source>
        <dbReference type="SAM" id="MobiDB-lite"/>
    </source>
</evidence>
<feature type="signal peptide" evidence="2">
    <location>
        <begin position="1"/>
        <end position="26"/>
    </location>
</feature>
<accession>A0ABQ4M5W6</accession>
<dbReference type="PROSITE" id="PS51272">
    <property type="entry name" value="SLH"/>
    <property type="match status" value="3"/>
</dbReference>
<feature type="compositionally biased region" description="Low complexity" evidence="1">
    <location>
        <begin position="212"/>
        <end position="228"/>
    </location>
</feature>
<feature type="compositionally biased region" description="Gly residues" evidence="1">
    <location>
        <begin position="243"/>
        <end position="261"/>
    </location>
</feature>
<feature type="chain" id="PRO_5045550967" description="SLH domain-containing protein" evidence="2">
    <location>
        <begin position="27"/>
        <end position="714"/>
    </location>
</feature>
<keyword evidence="5" id="KW-1185">Reference proteome</keyword>
<dbReference type="RefSeq" id="WP_213653544.1">
    <property type="nucleotide sequence ID" value="NZ_BOSL01000001.1"/>
</dbReference>
<keyword evidence="2" id="KW-0732">Signal</keyword>
<evidence type="ECO:0000259" key="3">
    <source>
        <dbReference type="PROSITE" id="PS51272"/>
    </source>
</evidence>
<dbReference type="Proteomes" id="UP000679992">
    <property type="component" value="Unassembled WGS sequence"/>
</dbReference>
<proteinExistence type="predicted"/>
<gene>
    <name evidence="4" type="ORF">J42TS3_03580</name>
</gene>
<dbReference type="InterPro" id="IPR001119">
    <property type="entry name" value="SLH_dom"/>
</dbReference>
<feature type="domain" description="SLH" evidence="3">
    <location>
        <begin position="153"/>
        <end position="213"/>
    </location>
</feature>
<feature type="region of interest" description="Disordered" evidence="1">
    <location>
        <begin position="207"/>
        <end position="278"/>
    </location>
</feature>
<comment type="caution">
    <text evidence="4">The sequence shown here is derived from an EMBL/GenBank/DDBJ whole genome shotgun (WGS) entry which is preliminary data.</text>
</comment>
<organism evidence="4 5">
    <name type="scientific">Paenibacillus vini</name>
    <dbReference type="NCBI Taxonomy" id="1476024"/>
    <lineage>
        <taxon>Bacteria</taxon>
        <taxon>Bacillati</taxon>
        <taxon>Bacillota</taxon>
        <taxon>Bacilli</taxon>
        <taxon>Bacillales</taxon>
        <taxon>Paenibacillaceae</taxon>
        <taxon>Paenibacillus</taxon>
    </lineage>
</organism>
<evidence type="ECO:0000313" key="4">
    <source>
        <dbReference type="EMBL" id="GIP51323.1"/>
    </source>
</evidence>
<protein>
    <recommendedName>
        <fullName evidence="3">SLH domain-containing protein</fullName>
    </recommendedName>
</protein>
<reference evidence="4 5" key="1">
    <citation type="submission" date="2021-03" db="EMBL/GenBank/DDBJ databases">
        <title>Antimicrobial resistance genes in bacteria isolated from Japanese honey, and their potential for conferring macrolide and lincosamide resistance in the American foulbrood pathogen Paenibacillus larvae.</title>
        <authorList>
            <person name="Okamoto M."/>
            <person name="Kumagai M."/>
            <person name="Kanamori H."/>
            <person name="Takamatsu D."/>
        </authorList>
    </citation>
    <scope>NUCLEOTIDE SEQUENCE [LARGE SCALE GENOMIC DNA]</scope>
    <source>
        <strain evidence="4 5">J42TS3</strain>
    </source>
</reference>
<dbReference type="EMBL" id="BOSL01000001">
    <property type="protein sequence ID" value="GIP51323.1"/>
    <property type="molecule type" value="Genomic_DNA"/>
</dbReference>
<sequence length="714" mass="76818">MKNQKLVIKVMTTAALLSALALPVSAATTLSDIDGSYAKNAIQELVEKGIINGKGDGKFDPTGKIERQDFAIILAKALNLDTQSVPPTATFSDVPEPHYAFAYIEAAVKAGLINGVGDGKFGTGANLSRQDMAVLFVRALGVDATGKGAELKFSDASKIADYAKDAVAAAVELGLISGNTNGTFNPSGNAERQAVAQVAAKFLKKAEELKNQTTPPSEETGTGSGTTPPQTPAPTTPPANTGNSGGGSSSGGGSNSGGGSTNPGTPVETELAQPTLSFSNGRTIVMTYNETLDERYKPTPENFRLTKASEIEEQDSTVYIKSIHIQGKSVLIETTSILRLGESVNLSYNIQPSEQAIRSTSGKLSPAVTNKTITYQEDPAAYLSKLIEEAEQLLLTAEPGVLVGNYPQDEIDLLQEAIDSAKIIRDSSEALPESIVMAIYSLENAHANLLDAQVKPLMLSLAENASFVMNRQLMEGAISIENGPPIEQYNKRNINNLIKIQRADQDQELYVNIVPNDSEEHDFKVIMDDQRVGYIDIESSDSEIQVDKTSEGVDISLPAEYDNEEASLLFKLTDLGAPDLVQQVELPITWDEVAPTISVTESTYSDGNITLVSSEPLLGSFQDINITYNYDSSEEENSISIPLEFGNDFNVSSSLPGQSQLTIRLDDRFITEISSLPSGRFEIRIEGFTDFAKNQLIMEEPITIPVRTLSHEQD</sequence>
<dbReference type="PANTHER" id="PTHR43308:SF5">
    <property type="entry name" value="S-LAYER PROTEIN _ PEPTIDOGLYCAN ENDO-BETA-N-ACETYLGLUCOSAMINIDASE"/>
    <property type="match status" value="1"/>
</dbReference>
<feature type="domain" description="SLH" evidence="3">
    <location>
        <begin position="87"/>
        <end position="150"/>
    </location>
</feature>
<dbReference type="Gene3D" id="1.20.1270.90">
    <property type="entry name" value="AF1782-like"/>
    <property type="match status" value="1"/>
</dbReference>